<reference evidence="1 2" key="1">
    <citation type="submission" date="2023-02" db="EMBL/GenBank/DDBJ databases">
        <title>Whole genome sequenc of Paracoccus marcusii MBLB0836.</title>
        <authorList>
            <person name="Seo M.-J."/>
            <person name="Cho E.-S."/>
            <person name="Hwang C.Y."/>
        </authorList>
    </citation>
    <scope>NUCLEOTIDE SEQUENCE [LARGE SCALE GENOMIC DNA]</scope>
    <source>
        <strain evidence="1 2">MBLB0836</strain>
    </source>
</reference>
<sequence>MHQNQTDLRPVVSAKDLAMILSAIGAYSHNAEFRDLRDRLQHQAVTWGVFREG</sequence>
<organism evidence="1 2">
    <name type="scientific">Paracoccus marcusii</name>
    <dbReference type="NCBI Taxonomy" id="59779"/>
    <lineage>
        <taxon>Bacteria</taxon>
        <taxon>Pseudomonadati</taxon>
        <taxon>Pseudomonadota</taxon>
        <taxon>Alphaproteobacteria</taxon>
        <taxon>Rhodobacterales</taxon>
        <taxon>Paracoccaceae</taxon>
        <taxon>Paracoccus</taxon>
    </lineage>
</organism>
<gene>
    <name evidence="1" type="ORF">PRL19_14965</name>
</gene>
<dbReference type="RefSeq" id="WP_273743435.1">
    <property type="nucleotide sequence ID" value="NZ_CP117466.1"/>
</dbReference>
<dbReference type="EMBL" id="CP117466">
    <property type="protein sequence ID" value="WDA12561.1"/>
    <property type="molecule type" value="Genomic_DNA"/>
</dbReference>
<protein>
    <submittedName>
        <fullName evidence="1">Uncharacterized protein</fullName>
    </submittedName>
</protein>
<dbReference type="Proteomes" id="UP001216899">
    <property type="component" value="Chromosome"/>
</dbReference>
<name>A0ABY7URJ0_9RHOB</name>
<proteinExistence type="predicted"/>
<accession>A0ABY7URJ0</accession>
<evidence type="ECO:0000313" key="2">
    <source>
        <dbReference type="Proteomes" id="UP001216899"/>
    </source>
</evidence>
<keyword evidence="2" id="KW-1185">Reference proteome</keyword>
<evidence type="ECO:0000313" key="1">
    <source>
        <dbReference type="EMBL" id="WDA12561.1"/>
    </source>
</evidence>